<dbReference type="PROSITE" id="PS00463">
    <property type="entry name" value="ZN2_CY6_FUNGAL_1"/>
    <property type="match status" value="1"/>
</dbReference>
<dbReference type="InterPro" id="IPR007219">
    <property type="entry name" value="XnlR_reg_dom"/>
</dbReference>
<name>A0A9P7QSV0_9PEZI</name>
<comment type="caution">
    <text evidence="5">The sequence shown here is derived from an EMBL/GenBank/DDBJ whole genome shotgun (WGS) entry which is preliminary data.</text>
</comment>
<dbReference type="Gene3D" id="4.10.240.10">
    <property type="entry name" value="Zn(2)-C6 fungal-type DNA-binding domain"/>
    <property type="match status" value="1"/>
</dbReference>
<feature type="domain" description="Zn(2)-C6 fungal-type" evidence="4">
    <location>
        <begin position="40"/>
        <end position="69"/>
    </location>
</feature>
<evidence type="ECO:0000313" key="6">
    <source>
        <dbReference type="Proteomes" id="UP000699042"/>
    </source>
</evidence>
<dbReference type="SUPFAM" id="SSF57701">
    <property type="entry name" value="Zn2/Cys6 DNA-binding domain"/>
    <property type="match status" value="1"/>
</dbReference>
<keyword evidence="6" id="KW-1185">Reference proteome</keyword>
<evidence type="ECO:0000259" key="4">
    <source>
        <dbReference type="PROSITE" id="PS50048"/>
    </source>
</evidence>
<dbReference type="Pfam" id="PF04082">
    <property type="entry name" value="Fungal_trans"/>
    <property type="match status" value="1"/>
</dbReference>
<dbReference type="InterPro" id="IPR036864">
    <property type="entry name" value="Zn2-C6_fun-type_DNA-bd_sf"/>
</dbReference>
<dbReference type="PROSITE" id="PS50048">
    <property type="entry name" value="ZN2_CY6_FUNGAL_2"/>
    <property type="match status" value="1"/>
</dbReference>
<dbReference type="AlphaFoldDB" id="A0A9P7QSV0"/>
<dbReference type="Proteomes" id="UP000699042">
    <property type="component" value="Unassembled WGS sequence"/>
</dbReference>
<dbReference type="SMART" id="SM00906">
    <property type="entry name" value="Fungal_trans"/>
    <property type="match status" value="1"/>
</dbReference>
<evidence type="ECO:0000256" key="2">
    <source>
        <dbReference type="ARBA" id="ARBA00023242"/>
    </source>
</evidence>
<feature type="region of interest" description="Disordered" evidence="3">
    <location>
        <begin position="1"/>
        <end position="38"/>
    </location>
</feature>
<reference evidence="5" key="1">
    <citation type="submission" date="2021-05" db="EMBL/GenBank/DDBJ databases">
        <title>Comparative genomics of three Colletotrichum scovillei strains and genetic complementation revealed genes involved fungal growth and virulence on chili pepper.</title>
        <authorList>
            <person name="Hsieh D.-K."/>
            <person name="Chuang S.-C."/>
            <person name="Chen C.-Y."/>
            <person name="Chao Y.-T."/>
            <person name="Lu M.-Y.J."/>
            <person name="Lee M.-H."/>
            <person name="Shih M.-C."/>
        </authorList>
    </citation>
    <scope>NUCLEOTIDE SEQUENCE</scope>
    <source>
        <strain evidence="5">Coll-153</strain>
    </source>
</reference>
<keyword evidence="2" id="KW-0539">Nucleus</keyword>
<dbReference type="PANTHER" id="PTHR46910">
    <property type="entry name" value="TRANSCRIPTION FACTOR PDR1"/>
    <property type="match status" value="1"/>
</dbReference>
<dbReference type="EMBL" id="JAESDN010000024">
    <property type="protein sequence ID" value="KAG7040488.1"/>
    <property type="molecule type" value="Genomic_DNA"/>
</dbReference>
<dbReference type="CDD" id="cd00067">
    <property type="entry name" value="GAL4"/>
    <property type="match status" value="1"/>
</dbReference>
<dbReference type="GO" id="GO:0006351">
    <property type="term" value="P:DNA-templated transcription"/>
    <property type="evidence" value="ECO:0007669"/>
    <property type="project" value="InterPro"/>
</dbReference>
<evidence type="ECO:0000256" key="3">
    <source>
        <dbReference type="SAM" id="MobiDB-lite"/>
    </source>
</evidence>
<dbReference type="CDD" id="cd12148">
    <property type="entry name" value="fungal_TF_MHR"/>
    <property type="match status" value="1"/>
</dbReference>
<sequence>MSGPVEPSPVVPERQSPTPQKSAFNDLPVASMTRRRPTPACDNCRRLKEKCNGGTPCDRCVKSKRKCLFTNAYRRSRRRPASQLPAAAIDPKEFFDIDRIRNLEAIVQHFTGIKDFCRRKLAQSLGALKAGEESSARSHDLETLDDQEAAEETLTGKESYDSTAVPAYEDFSHSHFTRQIQEKLGPGLETSHNDQATNVATAEQLLSWPSAVQDAISSFPPADVAAILLNVFFNVSQTNYFYVDEIDIRARISNMYAGISAPLSTDDVPWVCTALMVFCVSTQFAHLAPQVKGRQLPKAQLDVASAVDDALALSFYRKATSMIPDLLTIGSTQCVQAFILMGVYTLPLDPAGLASSYYGMAMKIAIHNNMHLESSHKTRRTEMSNRIWWTVYTLERRVSILHGRPASIQRSQIGTELPVDSIDLQPSERPNTFHNAMAQKDLTEIMEIARDTILTLRRADKPKLKQVANDALKVHHMLETWWDNLPSRTFCRDFTPARPLFRSNIHLALTYHLVHIFMGRSFIFDDFSADELCVHEWVMTRKTLIEQCISSAISSIQLCQKLDDEYGLSKSSYTEFTSCCAAIVTLIAQRILNKTTNLEDICDLGIALLKKMSGGVFANTRSTEKQGLEILELALTKLGARHGESPALGGAGYDQFCNWVALQIGPAQSLRGEQTINAAGLAQGGSAALKLSEAGETNSGTEFVPSTFAELMSLPGLENYFQYTVG</sequence>
<dbReference type="GO" id="GO:0008270">
    <property type="term" value="F:zinc ion binding"/>
    <property type="evidence" value="ECO:0007669"/>
    <property type="project" value="InterPro"/>
</dbReference>
<dbReference type="GO" id="GO:0000981">
    <property type="term" value="F:DNA-binding transcription factor activity, RNA polymerase II-specific"/>
    <property type="evidence" value="ECO:0007669"/>
    <property type="project" value="InterPro"/>
</dbReference>
<evidence type="ECO:0000256" key="1">
    <source>
        <dbReference type="ARBA" id="ARBA00022723"/>
    </source>
</evidence>
<feature type="compositionally biased region" description="Pro residues" evidence="3">
    <location>
        <begin position="1"/>
        <end position="10"/>
    </location>
</feature>
<dbReference type="Pfam" id="PF00172">
    <property type="entry name" value="Zn_clus"/>
    <property type="match status" value="1"/>
</dbReference>
<proteinExistence type="predicted"/>
<protein>
    <recommendedName>
        <fullName evidence="4">Zn(2)-C6 fungal-type domain-containing protein</fullName>
    </recommendedName>
</protein>
<dbReference type="GO" id="GO:0003677">
    <property type="term" value="F:DNA binding"/>
    <property type="evidence" value="ECO:0007669"/>
    <property type="project" value="InterPro"/>
</dbReference>
<evidence type="ECO:0000313" key="5">
    <source>
        <dbReference type="EMBL" id="KAG7040488.1"/>
    </source>
</evidence>
<dbReference type="SMART" id="SM00066">
    <property type="entry name" value="GAL4"/>
    <property type="match status" value="1"/>
</dbReference>
<gene>
    <name evidence="5" type="ORF">JMJ77_003727</name>
</gene>
<dbReference type="InterPro" id="IPR050987">
    <property type="entry name" value="AtrR-like"/>
</dbReference>
<keyword evidence="1" id="KW-0479">Metal-binding</keyword>
<organism evidence="5 6">
    <name type="scientific">Colletotrichum scovillei</name>
    <dbReference type="NCBI Taxonomy" id="1209932"/>
    <lineage>
        <taxon>Eukaryota</taxon>
        <taxon>Fungi</taxon>
        <taxon>Dikarya</taxon>
        <taxon>Ascomycota</taxon>
        <taxon>Pezizomycotina</taxon>
        <taxon>Sordariomycetes</taxon>
        <taxon>Hypocreomycetidae</taxon>
        <taxon>Glomerellales</taxon>
        <taxon>Glomerellaceae</taxon>
        <taxon>Colletotrichum</taxon>
        <taxon>Colletotrichum acutatum species complex</taxon>
    </lineage>
</organism>
<accession>A0A9P7QSV0</accession>
<dbReference type="InterPro" id="IPR001138">
    <property type="entry name" value="Zn2Cys6_DnaBD"/>
</dbReference>
<dbReference type="PANTHER" id="PTHR46910:SF23">
    <property type="entry name" value="THIAMINE REPRESSIBLE GENES REGULATORY PROTEIN THI1"/>
    <property type="match status" value="1"/>
</dbReference>